<dbReference type="STRING" id="1784.VC42_16155"/>
<keyword evidence="3" id="KW-0456">Lyase</keyword>
<proteinExistence type="inferred from homology"/>
<evidence type="ECO:0000313" key="5">
    <source>
        <dbReference type="EMBL" id="ORJ60052.1"/>
    </source>
</evidence>
<evidence type="ECO:0000256" key="2">
    <source>
        <dbReference type="ARBA" id="ARBA00022723"/>
    </source>
</evidence>
<evidence type="ECO:0000259" key="4">
    <source>
        <dbReference type="Pfam" id="PF03328"/>
    </source>
</evidence>
<gene>
    <name evidence="5" type="ORF">B5M45_14230</name>
</gene>
<dbReference type="GO" id="GO:0005737">
    <property type="term" value="C:cytoplasm"/>
    <property type="evidence" value="ECO:0007669"/>
    <property type="project" value="TreeGrafter"/>
</dbReference>
<dbReference type="GO" id="GO:0046872">
    <property type="term" value="F:metal ion binding"/>
    <property type="evidence" value="ECO:0007669"/>
    <property type="project" value="UniProtKB-KW"/>
</dbReference>
<dbReference type="SUPFAM" id="SSF51621">
    <property type="entry name" value="Phosphoenolpyruvate/pyruvate domain"/>
    <property type="match status" value="1"/>
</dbReference>
<keyword evidence="2" id="KW-0479">Metal-binding</keyword>
<dbReference type="InterPro" id="IPR050251">
    <property type="entry name" value="HpcH-HpaI_aldolase"/>
</dbReference>
<evidence type="ECO:0000256" key="3">
    <source>
        <dbReference type="ARBA" id="ARBA00023239"/>
    </source>
</evidence>
<feature type="domain" description="HpcH/HpaI aldolase/citrate lyase" evidence="4">
    <location>
        <begin position="42"/>
        <end position="247"/>
    </location>
</feature>
<accession>A0A1X0Y4Q5</accession>
<sequence>MPAGSRAGEDRDRAVSTLHEALHAATPIWGGWITGPTLIGPEEFARAGYHYVGFDAQHGYLDDADIAGLLRRLEHVRIATAARLPNADSAPIGRVLDAGADAVFIAMIESAEQAAAAVAATRYPPRGVRSFGPLRAGLGLDPAVHETAVSVFAMIETAAAFDQLDAICAVDGLAGIYVGPADLAISMGHPPVGSTRHPDVLDAIVGIHRVATQAGLVTGIHANDGETGHAMAQLGFQMITLAAESQALRRGAIEHLREATGQ</sequence>
<dbReference type="AlphaFoldDB" id="A0A1X0Y4Q5"/>
<dbReference type="PANTHER" id="PTHR30502:SF0">
    <property type="entry name" value="PHOSPHOENOLPYRUVATE CARBOXYLASE FAMILY PROTEIN"/>
    <property type="match status" value="1"/>
</dbReference>
<dbReference type="InterPro" id="IPR015813">
    <property type="entry name" value="Pyrv/PenolPyrv_kinase-like_dom"/>
</dbReference>
<comment type="similarity">
    <text evidence="1">Belongs to the HpcH/HpaI aldolase family.</text>
</comment>
<dbReference type="InterPro" id="IPR005000">
    <property type="entry name" value="Aldolase/citrate-lyase_domain"/>
</dbReference>
<reference evidence="5 6" key="1">
    <citation type="submission" date="2017-03" db="EMBL/GenBank/DDBJ databases">
        <title>Genomic insights into Mycobacterium simiae human colonization.</title>
        <authorList>
            <person name="Steffani J.L."/>
            <person name="Brunck M.E."/>
            <person name="Cruz E."/>
            <person name="Montiel R."/>
            <person name="Barona F."/>
        </authorList>
    </citation>
    <scope>NUCLEOTIDE SEQUENCE [LARGE SCALE GENOMIC DNA]</scope>
    <source>
        <strain evidence="5 6">MsiGto</strain>
    </source>
</reference>
<dbReference type="GO" id="GO:0016832">
    <property type="term" value="F:aldehyde-lyase activity"/>
    <property type="evidence" value="ECO:0007669"/>
    <property type="project" value="TreeGrafter"/>
</dbReference>
<evidence type="ECO:0000313" key="6">
    <source>
        <dbReference type="Proteomes" id="UP000193040"/>
    </source>
</evidence>
<dbReference type="Pfam" id="PF03328">
    <property type="entry name" value="HpcH_HpaI"/>
    <property type="match status" value="1"/>
</dbReference>
<dbReference type="EMBL" id="MZZM01000018">
    <property type="protein sequence ID" value="ORJ60052.1"/>
    <property type="molecule type" value="Genomic_DNA"/>
</dbReference>
<protein>
    <submittedName>
        <fullName evidence="5">Aldolase</fullName>
    </submittedName>
</protein>
<organism evidence="5 6">
    <name type="scientific">Mycobacterium simiae</name>
    <name type="common">Mycobacterium habana</name>
    <dbReference type="NCBI Taxonomy" id="1784"/>
    <lineage>
        <taxon>Bacteria</taxon>
        <taxon>Bacillati</taxon>
        <taxon>Actinomycetota</taxon>
        <taxon>Actinomycetes</taxon>
        <taxon>Mycobacteriales</taxon>
        <taxon>Mycobacteriaceae</taxon>
        <taxon>Mycobacterium</taxon>
        <taxon>Mycobacterium simiae complex</taxon>
    </lineage>
</organism>
<dbReference type="Proteomes" id="UP000193040">
    <property type="component" value="Unassembled WGS sequence"/>
</dbReference>
<comment type="caution">
    <text evidence="5">The sequence shown here is derived from an EMBL/GenBank/DDBJ whole genome shotgun (WGS) entry which is preliminary data.</text>
</comment>
<evidence type="ECO:0000256" key="1">
    <source>
        <dbReference type="ARBA" id="ARBA00005568"/>
    </source>
</evidence>
<dbReference type="InterPro" id="IPR040442">
    <property type="entry name" value="Pyrv_kinase-like_dom_sf"/>
</dbReference>
<dbReference type="PANTHER" id="PTHR30502">
    <property type="entry name" value="2-KETO-3-DEOXY-L-RHAMNONATE ALDOLASE"/>
    <property type="match status" value="1"/>
</dbReference>
<keyword evidence="6" id="KW-1185">Reference proteome</keyword>
<dbReference type="Gene3D" id="3.20.20.60">
    <property type="entry name" value="Phosphoenolpyruvate-binding domains"/>
    <property type="match status" value="1"/>
</dbReference>
<name>A0A1X0Y4Q5_MYCSI</name>